<keyword evidence="4" id="KW-0472">Membrane</keyword>
<accession>A0ABW2U170</accession>
<name>A0ABW2U170_9BACT</name>
<dbReference type="EMBL" id="JBHTEK010000001">
    <property type="protein sequence ID" value="MFC7667190.1"/>
    <property type="molecule type" value="Genomic_DNA"/>
</dbReference>
<keyword evidence="3" id="KW-0732">Signal</keyword>
<dbReference type="SUPFAM" id="SSF48452">
    <property type="entry name" value="TPR-like"/>
    <property type="match status" value="1"/>
</dbReference>
<dbReference type="Pfam" id="PF07980">
    <property type="entry name" value="SusD_RagB"/>
    <property type="match status" value="1"/>
</dbReference>
<feature type="domain" description="RagB/SusD" evidence="6">
    <location>
        <begin position="4"/>
        <end position="27"/>
    </location>
</feature>
<dbReference type="Proteomes" id="UP001596513">
    <property type="component" value="Unassembled WGS sequence"/>
</dbReference>
<evidence type="ECO:0000256" key="4">
    <source>
        <dbReference type="ARBA" id="ARBA00023136"/>
    </source>
</evidence>
<dbReference type="InterPro" id="IPR012944">
    <property type="entry name" value="SusD_RagB_dom"/>
</dbReference>
<dbReference type="RefSeq" id="WP_380205933.1">
    <property type="nucleotide sequence ID" value="NZ_JBHTEK010000001.1"/>
</dbReference>
<sequence length="27" mass="2978">MKPYNVVLPLPQSELDVNSGLTQNTGY</sequence>
<evidence type="ECO:0000256" key="1">
    <source>
        <dbReference type="ARBA" id="ARBA00004442"/>
    </source>
</evidence>
<evidence type="ECO:0000256" key="2">
    <source>
        <dbReference type="ARBA" id="ARBA00006275"/>
    </source>
</evidence>
<evidence type="ECO:0000313" key="8">
    <source>
        <dbReference type="Proteomes" id="UP001596513"/>
    </source>
</evidence>
<reference evidence="8" key="1">
    <citation type="journal article" date="2019" name="Int. J. Syst. Evol. Microbiol.">
        <title>The Global Catalogue of Microorganisms (GCM) 10K type strain sequencing project: providing services to taxonomists for standard genome sequencing and annotation.</title>
        <authorList>
            <consortium name="The Broad Institute Genomics Platform"/>
            <consortium name="The Broad Institute Genome Sequencing Center for Infectious Disease"/>
            <person name="Wu L."/>
            <person name="Ma J."/>
        </authorList>
    </citation>
    <scope>NUCLEOTIDE SEQUENCE [LARGE SCALE GENOMIC DNA]</scope>
    <source>
        <strain evidence="8">JCM 19635</strain>
    </source>
</reference>
<proteinExistence type="inferred from homology"/>
<keyword evidence="5" id="KW-0998">Cell outer membrane</keyword>
<evidence type="ECO:0000256" key="3">
    <source>
        <dbReference type="ARBA" id="ARBA00022729"/>
    </source>
</evidence>
<comment type="subcellular location">
    <subcellularLocation>
        <location evidence="1">Cell outer membrane</location>
    </subcellularLocation>
</comment>
<evidence type="ECO:0000256" key="5">
    <source>
        <dbReference type="ARBA" id="ARBA00023237"/>
    </source>
</evidence>
<comment type="similarity">
    <text evidence="2">Belongs to the SusD family.</text>
</comment>
<evidence type="ECO:0000313" key="7">
    <source>
        <dbReference type="EMBL" id="MFC7667190.1"/>
    </source>
</evidence>
<gene>
    <name evidence="7" type="ORF">ACFQT0_06990</name>
</gene>
<organism evidence="7 8">
    <name type="scientific">Hymenobacter humi</name>
    <dbReference type="NCBI Taxonomy" id="1411620"/>
    <lineage>
        <taxon>Bacteria</taxon>
        <taxon>Pseudomonadati</taxon>
        <taxon>Bacteroidota</taxon>
        <taxon>Cytophagia</taxon>
        <taxon>Cytophagales</taxon>
        <taxon>Hymenobacteraceae</taxon>
        <taxon>Hymenobacter</taxon>
    </lineage>
</organism>
<dbReference type="Gene3D" id="1.25.40.390">
    <property type="match status" value="1"/>
</dbReference>
<evidence type="ECO:0000259" key="6">
    <source>
        <dbReference type="Pfam" id="PF07980"/>
    </source>
</evidence>
<dbReference type="InterPro" id="IPR011990">
    <property type="entry name" value="TPR-like_helical_dom_sf"/>
</dbReference>
<comment type="caution">
    <text evidence="7">The sequence shown here is derived from an EMBL/GenBank/DDBJ whole genome shotgun (WGS) entry which is preliminary data.</text>
</comment>
<protein>
    <submittedName>
        <fullName evidence="7">RagB/SusD family nutrient uptake outer membrane protein</fullName>
    </submittedName>
</protein>
<keyword evidence="8" id="KW-1185">Reference proteome</keyword>